<dbReference type="EMBL" id="FNIM01000011">
    <property type="protein sequence ID" value="SDN71217.1"/>
    <property type="molecule type" value="Genomic_DNA"/>
</dbReference>
<dbReference type="RefSeq" id="WP_143013739.1">
    <property type="nucleotide sequence ID" value="NZ_FNIM01000011.1"/>
</dbReference>
<feature type="region of interest" description="Disordered" evidence="1">
    <location>
        <begin position="108"/>
        <end position="133"/>
    </location>
</feature>
<proteinExistence type="predicted"/>
<sequence length="379" mass="41869">MDNEAFFHKPPSAIPPALVRRSTVGRSLLEDGVDSGRLTRIRRDAYVHVSRDVAAWEQRAAIHHAMLEAFRADALEGVIVLESAVLLHGGTTWRTPQSLHLAVSYRPAGMHRPPTRRDPTRPPSRELGPLDRRRALARRPVTRHTFPVSGDDVVTIGGLRVTGIERTIEDCARYLEPDAALVAVDSLLAVASGALPPAGVDPSGPDGVDRPWDRAVEINQVAAAIRARVLARLNDRSGERGVRRARAVIGAATPWSQSPYETELRRICLVNGITTPTPQMPLRTAEKTCYADLGWWSLRRVAEVDGLIKYAHDADTTKAKQSARDELFTEHGFELAHFSPDDVLDAGRALAMLRALLPRTACEERPVTSLRTKRERLQH</sequence>
<evidence type="ECO:0000256" key="1">
    <source>
        <dbReference type="SAM" id="MobiDB-lite"/>
    </source>
</evidence>
<gene>
    <name evidence="2" type="ORF">SAMN05216355_11127</name>
</gene>
<organism evidence="2 3">
    <name type="scientific">Actinomyces ruminicola</name>
    <dbReference type="NCBI Taxonomy" id="332524"/>
    <lineage>
        <taxon>Bacteria</taxon>
        <taxon>Bacillati</taxon>
        <taxon>Actinomycetota</taxon>
        <taxon>Actinomycetes</taxon>
        <taxon>Actinomycetales</taxon>
        <taxon>Actinomycetaceae</taxon>
        <taxon>Actinomyces</taxon>
    </lineage>
</organism>
<keyword evidence="3" id="KW-1185">Reference proteome</keyword>
<evidence type="ECO:0000313" key="2">
    <source>
        <dbReference type="EMBL" id="SDN71217.1"/>
    </source>
</evidence>
<dbReference type="Proteomes" id="UP000198541">
    <property type="component" value="Unassembled WGS sequence"/>
</dbReference>
<reference evidence="3" key="1">
    <citation type="submission" date="2016-10" db="EMBL/GenBank/DDBJ databases">
        <authorList>
            <person name="Varghese N."/>
            <person name="Submissions S."/>
        </authorList>
    </citation>
    <scope>NUCLEOTIDE SEQUENCE [LARGE SCALE GENOMIC DNA]</scope>
    <source>
        <strain evidence="3">DSM 27982</strain>
    </source>
</reference>
<accession>A0A1H0DLT5</accession>
<name>A0A1H0DLT5_9ACTO</name>
<protein>
    <submittedName>
        <fullName evidence="2">Transcriptional regulator, AbiEi antitoxin, Type IV TA system</fullName>
    </submittedName>
</protein>
<dbReference type="AlphaFoldDB" id="A0A1H0DLT5"/>
<feature type="compositionally biased region" description="Basic and acidic residues" evidence="1">
    <location>
        <begin position="115"/>
        <end position="133"/>
    </location>
</feature>
<evidence type="ECO:0000313" key="3">
    <source>
        <dbReference type="Proteomes" id="UP000198541"/>
    </source>
</evidence>